<evidence type="ECO:0000313" key="2">
    <source>
        <dbReference type="EMBL" id="AGA26749.1"/>
    </source>
</evidence>
<organism evidence="2 3">
    <name type="scientific">Singulisphaera acidiphila (strain ATCC BAA-1392 / DSM 18658 / VKM B-2454 / MOB10)</name>
    <dbReference type="NCBI Taxonomy" id="886293"/>
    <lineage>
        <taxon>Bacteria</taxon>
        <taxon>Pseudomonadati</taxon>
        <taxon>Planctomycetota</taxon>
        <taxon>Planctomycetia</taxon>
        <taxon>Isosphaerales</taxon>
        <taxon>Isosphaeraceae</taxon>
        <taxon>Singulisphaera</taxon>
    </lineage>
</organism>
<dbReference type="OrthoDB" id="9962807at2"/>
<sequence>MLLSSDSIRARRHSLTWEMALIVVIAADLAALRPVFPLEISIFWTSYPWSVMRESLPPRFPNLGLVILILVLEVGLFRLVSRQGVKRTFWLGFEVAGWACAIMCSVFARTIWGQVRLLFEGGFLGREIGQPSDMGRFVLFVGGLHLLISLAIAFLIGNLACSVWRRRRPLSSGSEKDPRRMSAG</sequence>
<keyword evidence="1" id="KW-0472">Membrane</keyword>
<feature type="transmembrane region" description="Helical" evidence="1">
    <location>
        <begin position="137"/>
        <end position="161"/>
    </location>
</feature>
<keyword evidence="3" id="KW-1185">Reference proteome</keyword>
<dbReference type="HOGENOM" id="CLU_1467271_0_0_0"/>
<dbReference type="Proteomes" id="UP000010798">
    <property type="component" value="Chromosome"/>
</dbReference>
<protein>
    <submittedName>
        <fullName evidence="2">Uncharacterized protein</fullName>
    </submittedName>
</protein>
<evidence type="ECO:0000313" key="3">
    <source>
        <dbReference type="Proteomes" id="UP000010798"/>
    </source>
</evidence>
<dbReference type="KEGG" id="saci:Sinac_2438"/>
<proteinExistence type="predicted"/>
<feature type="transmembrane region" description="Helical" evidence="1">
    <location>
        <begin position="63"/>
        <end position="81"/>
    </location>
</feature>
<feature type="transmembrane region" description="Helical" evidence="1">
    <location>
        <begin position="20"/>
        <end position="43"/>
    </location>
</feature>
<keyword evidence="1" id="KW-1133">Transmembrane helix</keyword>
<name>L0DBJ6_SINAD</name>
<dbReference type="RefSeq" id="WP_015245901.1">
    <property type="nucleotide sequence ID" value="NC_019892.1"/>
</dbReference>
<keyword evidence="1" id="KW-0812">Transmembrane</keyword>
<accession>L0DBJ6</accession>
<gene>
    <name evidence="2" type="ordered locus">Sinac_2438</name>
</gene>
<evidence type="ECO:0000256" key="1">
    <source>
        <dbReference type="SAM" id="Phobius"/>
    </source>
</evidence>
<feature type="transmembrane region" description="Helical" evidence="1">
    <location>
        <begin position="88"/>
        <end position="112"/>
    </location>
</feature>
<reference evidence="2 3" key="1">
    <citation type="submission" date="2012-02" db="EMBL/GenBank/DDBJ databases">
        <title>Complete sequence of chromosome of Singulisphaera acidiphila DSM 18658.</title>
        <authorList>
            <consortium name="US DOE Joint Genome Institute (JGI-PGF)"/>
            <person name="Lucas S."/>
            <person name="Copeland A."/>
            <person name="Lapidus A."/>
            <person name="Glavina del Rio T."/>
            <person name="Dalin E."/>
            <person name="Tice H."/>
            <person name="Bruce D."/>
            <person name="Goodwin L."/>
            <person name="Pitluck S."/>
            <person name="Peters L."/>
            <person name="Ovchinnikova G."/>
            <person name="Chertkov O."/>
            <person name="Kyrpides N."/>
            <person name="Mavromatis K."/>
            <person name="Ivanova N."/>
            <person name="Brettin T."/>
            <person name="Detter J.C."/>
            <person name="Han C."/>
            <person name="Larimer F."/>
            <person name="Land M."/>
            <person name="Hauser L."/>
            <person name="Markowitz V."/>
            <person name="Cheng J.-F."/>
            <person name="Hugenholtz P."/>
            <person name="Woyke T."/>
            <person name="Wu D."/>
            <person name="Tindall B."/>
            <person name="Pomrenke H."/>
            <person name="Brambilla E."/>
            <person name="Klenk H.-P."/>
            <person name="Eisen J.A."/>
        </authorList>
    </citation>
    <scope>NUCLEOTIDE SEQUENCE [LARGE SCALE GENOMIC DNA]</scope>
    <source>
        <strain evidence="3">ATCC BAA-1392 / DSM 18658 / VKM B-2454 / MOB10</strain>
    </source>
</reference>
<dbReference type="AlphaFoldDB" id="L0DBJ6"/>
<dbReference type="EMBL" id="CP003364">
    <property type="protein sequence ID" value="AGA26749.1"/>
    <property type="molecule type" value="Genomic_DNA"/>
</dbReference>